<name>A0A831RK23_9GAMM</name>
<organism evidence="2">
    <name type="scientific">Sedimenticola thiotaurini</name>
    <dbReference type="NCBI Taxonomy" id="1543721"/>
    <lineage>
        <taxon>Bacteria</taxon>
        <taxon>Pseudomonadati</taxon>
        <taxon>Pseudomonadota</taxon>
        <taxon>Gammaproteobacteria</taxon>
        <taxon>Chromatiales</taxon>
        <taxon>Sedimenticolaceae</taxon>
        <taxon>Sedimenticola</taxon>
    </lineage>
</organism>
<dbReference type="Pfam" id="PF00085">
    <property type="entry name" value="Thioredoxin"/>
    <property type="match status" value="1"/>
</dbReference>
<evidence type="ECO:0000259" key="1">
    <source>
        <dbReference type="Pfam" id="PF00085"/>
    </source>
</evidence>
<dbReference type="SUPFAM" id="SSF52833">
    <property type="entry name" value="Thioredoxin-like"/>
    <property type="match status" value="1"/>
</dbReference>
<dbReference type="InterPro" id="IPR036249">
    <property type="entry name" value="Thioredoxin-like_sf"/>
</dbReference>
<proteinExistence type="predicted"/>
<dbReference type="CDD" id="cd02947">
    <property type="entry name" value="TRX_family"/>
    <property type="match status" value="1"/>
</dbReference>
<gene>
    <name evidence="2" type="ORF">ENI96_06545</name>
</gene>
<protein>
    <submittedName>
        <fullName evidence="2">Thioredoxin</fullName>
    </submittedName>
</protein>
<dbReference type="EMBL" id="DRKP01000073">
    <property type="protein sequence ID" value="HEB96070.1"/>
    <property type="molecule type" value="Genomic_DNA"/>
</dbReference>
<sequence>MNPDNFPPVHDDGELERLIGSETALAVWFSGPDCRVCQDLRPKVAALLERRFPRIRRVGVDCAARPETAAQHQVFTIPVLLVFLDHRETLRLVRSFSPGQIEQGLERPYRLLFD</sequence>
<dbReference type="Proteomes" id="UP000886251">
    <property type="component" value="Unassembled WGS sequence"/>
</dbReference>
<dbReference type="InterPro" id="IPR013766">
    <property type="entry name" value="Thioredoxin_domain"/>
</dbReference>
<evidence type="ECO:0000313" key="2">
    <source>
        <dbReference type="EMBL" id="HEB96070.1"/>
    </source>
</evidence>
<accession>A0A831RK23</accession>
<reference evidence="2" key="1">
    <citation type="journal article" date="2020" name="mSystems">
        <title>Genome- and Community-Level Interaction Insights into Carbon Utilization and Element Cycling Functions of Hydrothermarchaeota in Hydrothermal Sediment.</title>
        <authorList>
            <person name="Zhou Z."/>
            <person name="Liu Y."/>
            <person name="Xu W."/>
            <person name="Pan J."/>
            <person name="Luo Z.H."/>
            <person name="Li M."/>
        </authorList>
    </citation>
    <scope>NUCLEOTIDE SEQUENCE [LARGE SCALE GENOMIC DNA]</scope>
    <source>
        <strain evidence="2">HyVt-443</strain>
    </source>
</reference>
<dbReference type="AlphaFoldDB" id="A0A831RK23"/>
<dbReference type="Gene3D" id="3.40.30.10">
    <property type="entry name" value="Glutaredoxin"/>
    <property type="match status" value="1"/>
</dbReference>
<feature type="domain" description="Thioredoxin" evidence="1">
    <location>
        <begin position="19"/>
        <end position="91"/>
    </location>
</feature>
<comment type="caution">
    <text evidence="2">The sequence shown here is derived from an EMBL/GenBank/DDBJ whole genome shotgun (WGS) entry which is preliminary data.</text>
</comment>